<feature type="compositionally biased region" description="Polar residues" evidence="5">
    <location>
        <begin position="240"/>
        <end position="258"/>
    </location>
</feature>
<dbReference type="GO" id="GO:0030145">
    <property type="term" value="F:manganese ion binding"/>
    <property type="evidence" value="ECO:0007669"/>
    <property type="project" value="InterPro"/>
</dbReference>
<evidence type="ECO:0000256" key="3">
    <source>
        <dbReference type="ARBA" id="ARBA00022525"/>
    </source>
</evidence>
<reference evidence="9" key="1">
    <citation type="submission" date="2023-03" db="EMBL/GenBank/DDBJ databases">
        <title>Massive genome expansion in bonnet fungi (Mycena s.s.) driven by repeated elements and novel gene families across ecological guilds.</title>
        <authorList>
            <consortium name="Lawrence Berkeley National Laboratory"/>
            <person name="Harder C.B."/>
            <person name="Miyauchi S."/>
            <person name="Viragh M."/>
            <person name="Kuo A."/>
            <person name="Thoen E."/>
            <person name="Andreopoulos B."/>
            <person name="Lu D."/>
            <person name="Skrede I."/>
            <person name="Drula E."/>
            <person name="Henrissat B."/>
            <person name="Morin E."/>
            <person name="Kohler A."/>
            <person name="Barry K."/>
            <person name="LaButti K."/>
            <person name="Morin E."/>
            <person name="Salamov A."/>
            <person name="Lipzen A."/>
            <person name="Mereny Z."/>
            <person name="Hegedus B."/>
            <person name="Baldrian P."/>
            <person name="Stursova M."/>
            <person name="Weitz H."/>
            <person name="Taylor A."/>
            <person name="Grigoriev I.V."/>
            <person name="Nagy L.G."/>
            <person name="Martin F."/>
            <person name="Kauserud H."/>
        </authorList>
    </citation>
    <scope>NUCLEOTIDE SEQUENCE</scope>
    <source>
        <strain evidence="9">CBHHK200</strain>
    </source>
</reference>
<feature type="chain" id="PRO_5042181570" description="Cupin type-1 domain-containing protein" evidence="7">
    <location>
        <begin position="25"/>
        <end position="769"/>
    </location>
</feature>
<dbReference type="GO" id="GO:0005576">
    <property type="term" value="C:extracellular region"/>
    <property type="evidence" value="ECO:0007669"/>
    <property type="project" value="UniProtKB-SubCell"/>
</dbReference>
<comment type="similarity">
    <text evidence="2">Belongs to the germin family.</text>
</comment>
<keyword evidence="7" id="KW-0732">Signal</keyword>
<feature type="region of interest" description="Disordered" evidence="5">
    <location>
        <begin position="729"/>
        <end position="769"/>
    </location>
</feature>
<dbReference type="CDD" id="cd02241">
    <property type="entry name" value="cupin_OxOx"/>
    <property type="match status" value="1"/>
</dbReference>
<evidence type="ECO:0000256" key="2">
    <source>
        <dbReference type="ARBA" id="ARBA00007456"/>
    </source>
</evidence>
<dbReference type="AlphaFoldDB" id="A0AAD6RYB8"/>
<dbReference type="EMBL" id="JARJCM010000408">
    <property type="protein sequence ID" value="KAJ7017444.1"/>
    <property type="molecule type" value="Genomic_DNA"/>
</dbReference>
<dbReference type="InterPro" id="IPR052953">
    <property type="entry name" value="Ser-rich/MCO-related"/>
</dbReference>
<comment type="subcellular location">
    <subcellularLocation>
        <location evidence="1">Secreted</location>
    </subcellularLocation>
</comment>
<keyword evidence="6" id="KW-1133">Transmembrane helix</keyword>
<proteinExistence type="inferred from homology"/>
<feature type="region of interest" description="Disordered" evidence="5">
    <location>
        <begin position="240"/>
        <end position="266"/>
    </location>
</feature>
<keyword evidence="10" id="KW-1185">Reference proteome</keyword>
<evidence type="ECO:0000256" key="4">
    <source>
        <dbReference type="ARBA" id="ARBA00023211"/>
    </source>
</evidence>
<keyword evidence="4" id="KW-0464">Manganese</keyword>
<dbReference type="InterPro" id="IPR006045">
    <property type="entry name" value="Cupin_1"/>
</dbReference>
<organism evidence="9 10">
    <name type="scientific">Mycena alexandri</name>
    <dbReference type="NCBI Taxonomy" id="1745969"/>
    <lineage>
        <taxon>Eukaryota</taxon>
        <taxon>Fungi</taxon>
        <taxon>Dikarya</taxon>
        <taxon>Basidiomycota</taxon>
        <taxon>Agaricomycotina</taxon>
        <taxon>Agaricomycetes</taxon>
        <taxon>Agaricomycetidae</taxon>
        <taxon>Agaricales</taxon>
        <taxon>Marasmiineae</taxon>
        <taxon>Mycenaceae</taxon>
        <taxon>Mycena</taxon>
    </lineage>
</organism>
<dbReference type="Gene3D" id="2.60.120.10">
    <property type="entry name" value="Jelly Rolls"/>
    <property type="match status" value="1"/>
</dbReference>
<dbReference type="Pfam" id="PF00190">
    <property type="entry name" value="Cupin_1"/>
    <property type="match status" value="1"/>
</dbReference>
<feature type="compositionally biased region" description="Basic residues" evidence="5">
    <location>
        <begin position="760"/>
        <end position="769"/>
    </location>
</feature>
<feature type="domain" description="Cupin type-1" evidence="8">
    <location>
        <begin position="65"/>
        <end position="212"/>
    </location>
</feature>
<protein>
    <recommendedName>
        <fullName evidence="8">Cupin type-1 domain-containing protein</fullName>
    </recommendedName>
</protein>
<dbReference type="Proteomes" id="UP001218188">
    <property type="component" value="Unassembled WGS sequence"/>
</dbReference>
<dbReference type="SMART" id="SM00835">
    <property type="entry name" value="Cupin_1"/>
    <property type="match status" value="1"/>
</dbReference>
<dbReference type="PRINTS" id="PR00325">
    <property type="entry name" value="GERMIN"/>
</dbReference>
<keyword evidence="3" id="KW-0964">Secreted</keyword>
<dbReference type="PANTHER" id="PTHR34883">
    <property type="entry name" value="SERINE-RICH PROTEIN, PUTATIVE-RELATED-RELATED"/>
    <property type="match status" value="1"/>
</dbReference>
<accession>A0AAD6RYB8</accession>
<keyword evidence="6" id="KW-0812">Transmembrane</keyword>
<evidence type="ECO:0000256" key="7">
    <source>
        <dbReference type="SAM" id="SignalP"/>
    </source>
</evidence>
<dbReference type="CDD" id="cd00920">
    <property type="entry name" value="Cupredoxin"/>
    <property type="match status" value="2"/>
</dbReference>
<evidence type="ECO:0000313" key="10">
    <source>
        <dbReference type="Proteomes" id="UP001218188"/>
    </source>
</evidence>
<dbReference type="InterPro" id="IPR014710">
    <property type="entry name" value="RmlC-like_jellyroll"/>
</dbReference>
<evidence type="ECO:0000256" key="6">
    <source>
        <dbReference type="SAM" id="Phobius"/>
    </source>
</evidence>
<dbReference type="SUPFAM" id="SSF49503">
    <property type="entry name" value="Cupredoxins"/>
    <property type="match status" value="2"/>
</dbReference>
<dbReference type="SUPFAM" id="SSF51182">
    <property type="entry name" value="RmlC-like cupins"/>
    <property type="match status" value="1"/>
</dbReference>
<gene>
    <name evidence="9" type="ORF">C8F04DRAFT_1017739</name>
</gene>
<evidence type="ECO:0000256" key="5">
    <source>
        <dbReference type="SAM" id="MobiDB-lite"/>
    </source>
</evidence>
<dbReference type="InterPro" id="IPR011051">
    <property type="entry name" value="RmlC_Cupin_sf"/>
</dbReference>
<feature type="signal peptide" evidence="7">
    <location>
        <begin position="1"/>
        <end position="24"/>
    </location>
</feature>
<evidence type="ECO:0000259" key="8">
    <source>
        <dbReference type="SMART" id="SM00835"/>
    </source>
</evidence>
<feature type="transmembrane region" description="Helical" evidence="6">
    <location>
        <begin position="668"/>
        <end position="690"/>
    </location>
</feature>
<evidence type="ECO:0000313" key="9">
    <source>
        <dbReference type="EMBL" id="KAJ7017444.1"/>
    </source>
</evidence>
<dbReference type="InterPro" id="IPR008972">
    <property type="entry name" value="Cupredoxin"/>
</dbReference>
<dbReference type="InterPro" id="IPR001929">
    <property type="entry name" value="Germin"/>
</dbReference>
<name>A0AAD6RYB8_9AGAR</name>
<sequence>MFPNSASLAALALATLAAFPPVFADAASDAAAKKAAEADLVKNLRLAPLATDRIALLSTDDQFAFDFFDPAAAATVGKGGRIVTANAATFPAVIGTNSAMAAGLLDACSMNTPHTHPRATEMQFSVNGTIRTGMITENTSRFILTELPPGSMTIFPMGSIHFQVNDGCEPILFVSTFNSEDPGALQIAQRFLGLPPDIVGATLGDLGVEEVQGLESQIPDNVAIGTDACLKRCGITRPTQPTLQRQPRVSGNAFPSSGTTTTTETYAYNTPPAQSYTKATATMTHGTSTWTTVYTSYAGTPAPTYAASPLNHIIKVGADGLTYTPSNISAAVGDTVTFEFHPKNHTVTQSSFLHPCEALAETSTTGEVGFKSGFHFVAPNATEFPTFNITITDTAPIWGYCGQQGPPRHCADMGMVFSINAVESGPNNFAAFQALALASGKSSSSGYSAQPYGSSAKVTTTTKAYTYSTPPAQSYTKATATMTHGTSTWTTVYTSYAGTPAPTYAANPVNHLIKVGANGLTYSPSNISASIGDTVTFEFHQKNHTVTQSSFLSPCKPLLQTSAGGPGFKSGFQFVAPNVTSNFPTFNITINNTEPIWGYCGQTGHCEMGMVFSINAVESGPNNFAAFQHLANTSLVAAPVAGDLLAAAAAADSNTRGGGGSKTPSPALIALLAINGTLVIGLIVLGGLYIRKRNAANRVSHHKQLYTSISVSGDPIFAAPTKLNQYEDDEGHRLAGDDGPLTHGLTHGPYYDPHEPGSRPHSRSPSRQR</sequence>
<dbReference type="PANTHER" id="PTHR34883:SF15">
    <property type="entry name" value="EXTRACELLULAR SERINE-RICH PROTEIN"/>
    <property type="match status" value="1"/>
</dbReference>
<comment type="caution">
    <text evidence="9">The sequence shown here is derived from an EMBL/GenBank/DDBJ whole genome shotgun (WGS) entry which is preliminary data.</text>
</comment>
<dbReference type="Gene3D" id="2.60.40.420">
    <property type="entry name" value="Cupredoxins - blue copper proteins"/>
    <property type="match status" value="2"/>
</dbReference>
<keyword evidence="6" id="KW-0472">Membrane</keyword>
<evidence type="ECO:0000256" key="1">
    <source>
        <dbReference type="ARBA" id="ARBA00004613"/>
    </source>
</evidence>